<organism evidence="6 7">
    <name type="scientific">Heterorhabditis bacteriophora</name>
    <name type="common">Entomopathogenic nematode worm</name>
    <dbReference type="NCBI Taxonomy" id="37862"/>
    <lineage>
        <taxon>Eukaryota</taxon>
        <taxon>Metazoa</taxon>
        <taxon>Ecdysozoa</taxon>
        <taxon>Nematoda</taxon>
        <taxon>Chromadorea</taxon>
        <taxon>Rhabditida</taxon>
        <taxon>Rhabditina</taxon>
        <taxon>Rhabditomorpha</taxon>
        <taxon>Strongyloidea</taxon>
        <taxon>Heterorhabditidae</taxon>
        <taxon>Heterorhabditis</taxon>
    </lineage>
</organism>
<dbReference type="WBParaSite" id="Hba_11694">
    <property type="protein sequence ID" value="Hba_11694"/>
    <property type="gene ID" value="Hba_11694"/>
</dbReference>
<evidence type="ECO:0000256" key="5">
    <source>
        <dbReference type="SAM" id="Phobius"/>
    </source>
</evidence>
<dbReference type="GO" id="GO:0015267">
    <property type="term" value="F:channel activity"/>
    <property type="evidence" value="ECO:0007669"/>
    <property type="project" value="TreeGrafter"/>
</dbReference>
<dbReference type="PIRSF" id="PIRSF017529">
    <property type="entry name" value="Aquaporin_11/12"/>
    <property type="match status" value="1"/>
</dbReference>
<dbReference type="Gene3D" id="1.20.1080.10">
    <property type="entry name" value="Glycerol uptake facilitator protein"/>
    <property type="match status" value="1"/>
</dbReference>
<evidence type="ECO:0000256" key="1">
    <source>
        <dbReference type="ARBA" id="ARBA00004141"/>
    </source>
</evidence>
<feature type="transmembrane region" description="Helical" evidence="5">
    <location>
        <begin position="102"/>
        <end position="121"/>
    </location>
</feature>
<accession>A0A1I7X2P7</accession>
<reference evidence="7" key="1">
    <citation type="submission" date="2016-11" db="UniProtKB">
        <authorList>
            <consortium name="WormBaseParasite"/>
        </authorList>
    </citation>
    <scope>IDENTIFICATION</scope>
</reference>
<keyword evidence="6" id="KW-1185">Reference proteome</keyword>
<evidence type="ECO:0000256" key="3">
    <source>
        <dbReference type="ARBA" id="ARBA00022989"/>
    </source>
</evidence>
<evidence type="ECO:0000313" key="6">
    <source>
        <dbReference type="Proteomes" id="UP000095283"/>
    </source>
</evidence>
<protein>
    <submittedName>
        <fullName evidence="7">Aquaporin</fullName>
    </submittedName>
</protein>
<evidence type="ECO:0000313" key="7">
    <source>
        <dbReference type="WBParaSite" id="Hba_11694"/>
    </source>
</evidence>
<dbReference type="Proteomes" id="UP000095283">
    <property type="component" value="Unplaced"/>
</dbReference>
<keyword evidence="2 5" id="KW-0812">Transmembrane</keyword>
<feature type="transmembrane region" description="Helical" evidence="5">
    <location>
        <begin position="65"/>
        <end position="82"/>
    </location>
</feature>
<dbReference type="InterPro" id="IPR016697">
    <property type="entry name" value="Aquaporin_11/12"/>
</dbReference>
<dbReference type="PANTHER" id="PTHR21191">
    <property type="entry name" value="AQUAPORIN"/>
    <property type="match status" value="1"/>
</dbReference>
<evidence type="ECO:0000256" key="4">
    <source>
        <dbReference type="ARBA" id="ARBA00023136"/>
    </source>
</evidence>
<sequence length="254" mass="28863">MRVWVASLIFYSFVFTVCEILRYLIIILVPDLKRLSAQLLLEFVGTLQICAPMFDVGIIMDTYGLFGVFIEITILELANCYFQRDVTSCCRQSKIIRRAIYVFLTQLAAAYVSFFLAQSFWKIGVHPLHFDLLQNEHCTADLTVALTTGCLVEGIATFVGKTFEEFVNDNYEDEWKCSLINCIFSGFVCAIGINFTGMYANPIVAWACTFNCEGVSHIGHLTVYWLSPLIGWYLAEMVFAVDNEQLLDGIKHRD</sequence>
<proteinExistence type="predicted"/>
<dbReference type="InterPro" id="IPR051883">
    <property type="entry name" value="AQP11/12_channel"/>
</dbReference>
<dbReference type="PANTHER" id="PTHR21191:SF15">
    <property type="entry name" value="AQUAPORIN"/>
    <property type="match status" value="1"/>
</dbReference>
<keyword evidence="4 5" id="KW-0472">Membrane</keyword>
<dbReference type="GO" id="GO:0005737">
    <property type="term" value="C:cytoplasm"/>
    <property type="evidence" value="ECO:0007669"/>
    <property type="project" value="TreeGrafter"/>
</dbReference>
<dbReference type="GO" id="GO:0016020">
    <property type="term" value="C:membrane"/>
    <property type="evidence" value="ECO:0007669"/>
    <property type="project" value="UniProtKB-SubCell"/>
</dbReference>
<dbReference type="InterPro" id="IPR023271">
    <property type="entry name" value="Aquaporin-like"/>
</dbReference>
<name>A0A1I7X2P7_HETBA</name>
<keyword evidence="3 5" id="KW-1133">Transmembrane helix</keyword>
<dbReference type="AlphaFoldDB" id="A0A1I7X2P7"/>
<feature type="transmembrane region" description="Helical" evidence="5">
    <location>
        <begin position="6"/>
        <end position="27"/>
    </location>
</feature>
<dbReference type="SUPFAM" id="SSF81338">
    <property type="entry name" value="Aquaporin-like"/>
    <property type="match status" value="1"/>
</dbReference>
<evidence type="ECO:0000256" key="2">
    <source>
        <dbReference type="ARBA" id="ARBA00022692"/>
    </source>
</evidence>
<comment type="subcellular location">
    <subcellularLocation>
        <location evidence="1">Membrane</location>
        <topology evidence="1">Multi-pass membrane protein</topology>
    </subcellularLocation>
</comment>